<keyword evidence="3" id="KW-0233">DNA recombination</keyword>
<dbReference type="InterPro" id="IPR041718">
    <property type="entry name" value="IS607_transposase-like"/>
</dbReference>
<evidence type="ECO:0000256" key="4">
    <source>
        <dbReference type="PIRSR" id="PIRSR606118-50"/>
    </source>
</evidence>
<dbReference type="CDD" id="cd03769">
    <property type="entry name" value="SR_IS607_transposase_like"/>
    <property type="match status" value="1"/>
</dbReference>
<dbReference type="NCBIfam" id="NF033518">
    <property type="entry name" value="transpos_IS607"/>
    <property type="match status" value="1"/>
</dbReference>
<organism evidence="7">
    <name type="scientific">Woronichinia naegeliana WA131</name>
    <dbReference type="NCBI Taxonomy" id="2824559"/>
    <lineage>
        <taxon>Bacteria</taxon>
        <taxon>Bacillati</taxon>
        <taxon>Cyanobacteriota</taxon>
        <taxon>Cyanophyceae</taxon>
        <taxon>Synechococcales</taxon>
        <taxon>Coelosphaeriaceae</taxon>
        <taxon>Woronichinia</taxon>
    </lineage>
</organism>
<name>A0A977L1H3_9CYAN</name>
<dbReference type="PANTHER" id="PTHR36172">
    <property type="match status" value="1"/>
</dbReference>
<dbReference type="Gene3D" id="1.10.1660.10">
    <property type="match status" value="1"/>
</dbReference>
<dbReference type="SUPFAM" id="SSF53041">
    <property type="entry name" value="Resolvase-like"/>
    <property type="match status" value="1"/>
</dbReference>
<dbReference type="SMART" id="SM00857">
    <property type="entry name" value="Resolvase"/>
    <property type="match status" value="1"/>
</dbReference>
<dbReference type="Pfam" id="PF00239">
    <property type="entry name" value="Resolvase"/>
    <property type="match status" value="1"/>
</dbReference>
<feature type="active site" description="O-(5'-phospho-DNA)-serine intermediate" evidence="4 5">
    <location>
        <position position="63"/>
    </location>
</feature>
<dbReference type="InterPro" id="IPR006119">
    <property type="entry name" value="Resolv_N"/>
</dbReference>
<evidence type="ECO:0000256" key="5">
    <source>
        <dbReference type="PROSITE-ProRule" id="PRU10137"/>
    </source>
</evidence>
<dbReference type="InterPro" id="IPR036162">
    <property type="entry name" value="Resolvase-like_N_sf"/>
</dbReference>
<dbReference type="Proteomes" id="UP001065613">
    <property type="component" value="Chromosome"/>
</dbReference>
<gene>
    <name evidence="7" type="ORF">KA717_14475</name>
</gene>
<dbReference type="Gene3D" id="1.10.287.2170">
    <property type="match status" value="1"/>
</dbReference>
<keyword evidence="1" id="KW-0229">DNA integration</keyword>
<keyword evidence="2" id="KW-0238">DNA-binding</keyword>
<protein>
    <submittedName>
        <fullName evidence="7">IS607 family transposase</fullName>
    </submittedName>
</protein>
<dbReference type="InterPro" id="IPR009061">
    <property type="entry name" value="DNA-bd_dom_put_sf"/>
</dbReference>
<dbReference type="GO" id="GO:0015074">
    <property type="term" value="P:DNA integration"/>
    <property type="evidence" value="ECO:0007669"/>
    <property type="project" value="UniProtKB-KW"/>
</dbReference>
<dbReference type="AlphaFoldDB" id="A0A977L1H3"/>
<proteinExistence type="predicted"/>
<evidence type="ECO:0000259" key="6">
    <source>
        <dbReference type="PROSITE" id="PS51736"/>
    </source>
</evidence>
<reference evidence="7" key="1">
    <citation type="submission" date="2021-04" db="EMBL/GenBank/DDBJ databases">
        <title>Genome sequence of Woronichinia naegeliana from Washington state freshwater lake bloom.</title>
        <authorList>
            <person name="Dreher T.W."/>
        </authorList>
    </citation>
    <scope>NUCLEOTIDE SEQUENCE</scope>
    <source>
        <strain evidence="7">WA131</strain>
    </source>
</reference>
<accession>A0A977L1H3</accession>
<dbReference type="Gene3D" id="3.40.50.1390">
    <property type="entry name" value="Resolvase, N-terminal catalytic domain"/>
    <property type="match status" value="1"/>
</dbReference>
<dbReference type="InterPro" id="IPR051491">
    <property type="entry name" value="Recombinase/Transposase-rel"/>
</dbReference>
<dbReference type="Pfam" id="PF12728">
    <property type="entry name" value="HTH_17"/>
    <property type="match status" value="1"/>
</dbReference>
<evidence type="ECO:0000256" key="2">
    <source>
        <dbReference type="ARBA" id="ARBA00023125"/>
    </source>
</evidence>
<evidence type="ECO:0000256" key="3">
    <source>
        <dbReference type="ARBA" id="ARBA00023172"/>
    </source>
</evidence>
<evidence type="ECO:0000256" key="1">
    <source>
        <dbReference type="ARBA" id="ARBA00022908"/>
    </source>
</evidence>
<dbReference type="SUPFAM" id="SSF46955">
    <property type="entry name" value="Putative DNA-binding domain"/>
    <property type="match status" value="1"/>
</dbReference>
<dbReference type="InterPro" id="IPR041657">
    <property type="entry name" value="HTH_17"/>
</dbReference>
<dbReference type="GO" id="GO:0003677">
    <property type="term" value="F:DNA binding"/>
    <property type="evidence" value="ECO:0007669"/>
    <property type="project" value="UniProtKB-KW"/>
</dbReference>
<dbReference type="PROSITE" id="PS51736">
    <property type="entry name" value="RECOMBINASES_3"/>
    <property type="match status" value="1"/>
</dbReference>
<dbReference type="GO" id="GO:0000150">
    <property type="term" value="F:DNA strand exchange activity"/>
    <property type="evidence" value="ECO:0007669"/>
    <property type="project" value="InterPro"/>
</dbReference>
<sequence>MKYLTPTQVYQKYGYHPRTTSDWADQGKIPCIRSPGGHRRYPESAFEESISVERERVLYARVSTRTQVNDLESQIDFLGNAYPGTRVVKDVASGMNWKRKNFLKLMTQVSKGEIGEIVVGHKDRLCRFGFDFVEWFCHLHDCKITVINNSKLSPQEELMHDFMSIMHCFSSKLYFLRAYKKKIEDEQNISTINSTTKQCEAL</sequence>
<feature type="domain" description="Resolvase/invertase-type recombinase catalytic" evidence="6">
    <location>
        <begin position="55"/>
        <end position="202"/>
    </location>
</feature>
<dbReference type="PANTHER" id="PTHR36172:SF1">
    <property type="entry name" value="RESOLVASE-RELATED"/>
    <property type="match status" value="1"/>
</dbReference>
<dbReference type="KEGG" id="wna:KA717_14475"/>
<dbReference type="EMBL" id="CP073041">
    <property type="protein sequence ID" value="UXE63682.1"/>
    <property type="molecule type" value="Genomic_DNA"/>
</dbReference>
<dbReference type="InterPro" id="IPR006118">
    <property type="entry name" value="Recombinase_CS"/>
</dbReference>
<dbReference type="InterPro" id="IPR048046">
    <property type="entry name" value="Transpos_IS607"/>
</dbReference>
<dbReference type="PROSITE" id="PS00397">
    <property type="entry name" value="RECOMBINASES_1"/>
    <property type="match status" value="1"/>
</dbReference>
<evidence type="ECO:0000313" key="7">
    <source>
        <dbReference type="EMBL" id="UXE63682.1"/>
    </source>
</evidence>